<dbReference type="InterPro" id="IPR002818">
    <property type="entry name" value="DJ-1/PfpI"/>
</dbReference>
<dbReference type="Gene3D" id="3.40.50.880">
    <property type="match status" value="1"/>
</dbReference>
<dbReference type="InterPro" id="IPR029062">
    <property type="entry name" value="Class_I_gatase-like"/>
</dbReference>
<dbReference type="Pfam" id="PF01965">
    <property type="entry name" value="DJ-1_PfpI"/>
    <property type="match status" value="1"/>
</dbReference>
<dbReference type="PANTHER" id="PTHR48094:SF12">
    <property type="entry name" value="PARKINSON DISEASE PROTEIN 7 HOMOLOG"/>
    <property type="match status" value="1"/>
</dbReference>
<evidence type="ECO:0000313" key="3">
    <source>
        <dbReference type="Proteomes" id="UP000003560"/>
    </source>
</evidence>
<evidence type="ECO:0000259" key="1">
    <source>
        <dbReference type="Pfam" id="PF01965"/>
    </source>
</evidence>
<reference evidence="2 3" key="1">
    <citation type="submission" date="2008-10" db="EMBL/GenBank/DDBJ databases">
        <title>Draft genome sequence of Collinsella stercoris (DSM 13279).</title>
        <authorList>
            <person name="Sudarsanam P."/>
            <person name="Ley R."/>
            <person name="Guruge J."/>
            <person name="Turnbaugh P.J."/>
            <person name="Mahowald M."/>
            <person name="Liep D."/>
            <person name="Gordon J."/>
        </authorList>
    </citation>
    <scope>NUCLEOTIDE SEQUENCE [LARGE SCALE GENOMIC DNA]</scope>
    <source>
        <strain evidence="2 3">DSM 13279</strain>
    </source>
</reference>
<dbReference type="InterPro" id="IPR006287">
    <property type="entry name" value="DJ-1"/>
</dbReference>
<feature type="domain" description="DJ-1/PfpI" evidence="1">
    <location>
        <begin position="4"/>
        <end position="164"/>
    </location>
</feature>
<organism evidence="2 3">
    <name type="scientific">Collinsella stercoris DSM 13279</name>
    <dbReference type="NCBI Taxonomy" id="445975"/>
    <lineage>
        <taxon>Bacteria</taxon>
        <taxon>Bacillati</taxon>
        <taxon>Actinomycetota</taxon>
        <taxon>Coriobacteriia</taxon>
        <taxon>Coriobacteriales</taxon>
        <taxon>Coriobacteriaceae</taxon>
        <taxon>Collinsella</taxon>
    </lineage>
</organism>
<accession>B6GBI9</accession>
<reference evidence="2 3" key="2">
    <citation type="submission" date="2008-10" db="EMBL/GenBank/DDBJ databases">
        <authorList>
            <person name="Fulton L."/>
            <person name="Clifton S."/>
            <person name="Fulton B."/>
            <person name="Xu J."/>
            <person name="Minx P."/>
            <person name="Pepin K.H."/>
            <person name="Johnson M."/>
            <person name="Thiruvilangam P."/>
            <person name="Bhonagiri V."/>
            <person name="Nash W.E."/>
            <person name="Mardis E.R."/>
            <person name="Wilson R.K."/>
        </authorList>
    </citation>
    <scope>NUCLEOTIDE SEQUENCE [LARGE SCALE GENOMIC DNA]</scope>
    <source>
        <strain evidence="2 3">DSM 13279</strain>
    </source>
</reference>
<protein>
    <submittedName>
        <fullName evidence="2">DJ-1 family protein</fullName>
    </submittedName>
</protein>
<keyword evidence="3" id="KW-1185">Reference proteome</keyword>
<evidence type="ECO:0000313" key="2">
    <source>
        <dbReference type="EMBL" id="EEA90342.1"/>
    </source>
</evidence>
<dbReference type="RefSeq" id="WP_006721092.1">
    <property type="nucleotide sequence ID" value="NZ_CP085935.1"/>
</dbReference>
<dbReference type="AlphaFoldDB" id="B6GBI9"/>
<dbReference type="InterPro" id="IPR050325">
    <property type="entry name" value="Prot/Nucl_acid_deglycase"/>
</dbReference>
<dbReference type="OrthoDB" id="9792284at2"/>
<name>B6GBI9_9ACTN</name>
<dbReference type="GeneID" id="98003183"/>
<dbReference type="HOGENOM" id="CLU_000445_44_2_11"/>
<dbReference type="Proteomes" id="UP000003560">
    <property type="component" value="Unassembled WGS sequence"/>
</dbReference>
<dbReference type="SUPFAM" id="SSF52317">
    <property type="entry name" value="Class I glutamine amidotransferase-like"/>
    <property type="match status" value="1"/>
</dbReference>
<sequence length="181" mass="19029">MPGVAILAADGFETIECLTVVDVLRRGGVHAALVSVMDTRDVVTSQQIPVTCDVTLDEVDFSNYDYLVLPGGMPGATNLRADERVCDLVREFAATKHVAAICAAPFILAELGVLEGHRATCFPGFEASFPEGCHAGERTVVVDGNIITASGMGQALPFALAILEDIAGEVAVEKVKDGIQL</sequence>
<dbReference type="NCBIfam" id="TIGR01383">
    <property type="entry name" value="not_thiJ"/>
    <property type="match status" value="1"/>
</dbReference>
<comment type="caution">
    <text evidence="2">The sequence shown here is derived from an EMBL/GenBank/DDBJ whole genome shotgun (WGS) entry which is preliminary data.</text>
</comment>
<dbReference type="EMBL" id="ABXJ01000077">
    <property type="protein sequence ID" value="EEA90342.1"/>
    <property type="molecule type" value="Genomic_DNA"/>
</dbReference>
<dbReference type="CDD" id="cd03135">
    <property type="entry name" value="GATase1_DJ-1"/>
    <property type="match status" value="1"/>
</dbReference>
<gene>
    <name evidence="2" type="ORF">COLSTE_01448</name>
</gene>
<proteinExistence type="predicted"/>
<dbReference type="STRING" id="445975.COLSTE_01448"/>
<dbReference type="eggNOG" id="COG0693">
    <property type="taxonomic scope" value="Bacteria"/>
</dbReference>
<dbReference type="PANTHER" id="PTHR48094">
    <property type="entry name" value="PROTEIN/NUCLEIC ACID DEGLYCASE DJ-1-RELATED"/>
    <property type="match status" value="1"/>
</dbReference>
<dbReference type="GO" id="GO:0005737">
    <property type="term" value="C:cytoplasm"/>
    <property type="evidence" value="ECO:0007669"/>
    <property type="project" value="TreeGrafter"/>
</dbReference>